<evidence type="ECO:0000313" key="1">
    <source>
        <dbReference type="EMBL" id="RLQ95167.1"/>
    </source>
</evidence>
<dbReference type="EMBL" id="RCVZ01000007">
    <property type="protein sequence ID" value="RLQ95167.1"/>
    <property type="molecule type" value="Genomic_DNA"/>
</dbReference>
<reference evidence="1 2" key="1">
    <citation type="submission" date="2018-10" db="EMBL/GenBank/DDBJ databases">
        <title>Falsibacillus sp. genome draft.</title>
        <authorList>
            <person name="Shi S."/>
        </authorList>
    </citation>
    <scope>NUCLEOTIDE SEQUENCE [LARGE SCALE GENOMIC DNA]</scope>
    <source>
        <strain evidence="1 2">GY 10110</strain>
    </source>
</reference>
<comment type="caution">
    <text evidence="1">The sequence shown here is derived from an EMBL/GenBank/DDBJ whole genome shotgun (WGS) entry which is preliminary data.</text>
</comment>
<protein>
    <submittedName>
        <fullName evidence="1">DUF3892 domain-containing protein</fullName>
    </submittedName>
</protein>
<accession>A0A3L7JWD5</accession>
<name>A0A3L7JWD5_9BACI</name>
<dbReference type="RefSeq" id="WP_121680822.1">
    <property type="nucleotide sequence ID" value="NZ_RCVZ01000007.1"/>
</dbReference>
<dbReference type="Pfam" id="PF13031">
    <property type="entry name" value="DUF3892"/>
    <property type="match status" value="1"/>
</dbReference>
<organism evidence="1 2">
    <name type="scientific">Falsibacillus albus</name>
    <dbReference type="NCBI Taxonomy" id="2478915"/>
    <lineage>
        <taxon>Bacteria</taxon>
        <taxon>Bacillati</taxon>
        <taxon>Bacillota</taxon>
        <taxon>Bacilli</taxon>
        <taxon>Bacillales</taxon>
        <taxon>Bacillaceae</taxon>
        <taxon>Falsibacillus</taxon>
    </lineage>
</organism>
<dbReference type="AlphaFoldDB" id="A0A3L7JWD5"/>
<sequence length="72" mass="8011">METIEKVQRNHLGNIISFETSSGRIISYQKAIQEIENGLITDVSIQVNADGSERIDSVAGDDPDFNEFPPIF</sequence>
<dbReference type="InterPro" id="IPR024997">
    <property type="entry name" value="DUF3892"/>
</dbReference>
<evidence type="ECO:0000313" key="2">
    <source>
        <dbReference type="Proteomes" id="UP000276770"/>
    </source>
</evidence>
<keyword evidence="2" id="KW-1185">Reference proteome</keyword>
<dbReference type="OrthoDB" id="1647761at2"/>
<gene>
    <name evidence="1" type="ORF">D9X91_11770</name>
</gene>
<proteinExistence type="predicted"/>
<dbReference type="Proteomes" id="UP000276770">
    <property type="component" value="Unassembled WGS sequence"/>
</dbReference>